<protein>
    <submittedName>
        <fullName evidence="2">Uncharacterized protein</fullName>
    </submittedName>
</protein>
<organism evidence="2 3">
    <name type="scientific">Candidatus Amesbacteria bacterium GW2011_GWC1_47_15</name>
    <dbReference type="NCBI Taxonomy" id="1618364"/>
    <lineage>
        <taxon>Bacteria</taxon>
        <taxon>Candidatus Amesiibacteriota</taxon>
    </lineage>
</organism>
<dbReference type="EMBL" id="LCNU01000031">
    <property type="protein sequence ID" value="KKU63174.1"/>
    <property type="molecule type" value="Genomic_DNA"/>
</dbReference>
<dbReference type="AlphaFoldDB" id="A0A0G1S107"/>
<evidence type="ECO:0000256" key="1">
    <source>
        <dbReference type="SAM" id="Phobius"/>
    </source>
</evidence>
<keyword evidence="1" id="KW-0812">Transmembrane</keyword>
<feature type="transmembrane region" description="Helical" evidence="1">
    <location>
        <begin position="12"/>
        <end position="31"/>
    </location>
</feature>
<gene>
    <name evidence="2" type="ORF">UX86_C0031G0004</name>
</gene>
<evidence type="ECO:0000313" key="2">
    <source>
        <dbReference type="EMBL" id="KKU63174.1"/>
    </source>
</evidence>
<keyword evidence="1" id="KW-0472">Membrane</keyword>
<accession>A0A0G1S107</accession>
<feature type="transmembrane region" description="Helical" evidence="1">
    <location>
        <begin position="51"/>
        <end position="73"/>
    </location>
</feature>
<evidence type="ECO:0000313" key="3">
    <source>
        <dbReference type="Proteomes" id="UP000034502"/>
    </source>
</evidence>
<dbReference type="Proteomes" id="UP000034502">
    <property type="component" value="Unassembled WGS sequence"/>
</dbReference>
<reference evidence="2 3" key="1">
    <citation type="journal article" date="2015" name="Nature">
        <title>rRNA introns, odd ribosomes, and small enigmatic genomes across a large radiation of phyla.</title>
        <authorList>
            <person name="Brown C.T."/>
            <person name="Hug L.A."/>
            <person name="Thomas B.C."/>
            <person name="Sharon I."/>
            <person name="Castelle C.J."/>
            <person name="Singh A."/>
            <person name="Wilkins M.J."/>
            <person name="Williams K.H."/>
            <person name="Banfield J.F."/>
        </authorList>
    </citation>
    <scope>NUCLEOTIDE SEQUENCE [LARGE SCALE GENOMIC DNA]</scope>
</reference>
<keyword evidence="1" id="KW-1133">Transmembrane helix</keyword>
<proteinExistence type="predicted"/>
<comment type="caution">
    <text evidence="2">The sequence shown here is derived from an EMBL/GenBank/DDBJ whole genome shotgun (WGS) entry which is preliminary data.</text>
</comment>
<name>A0A0G1S107_9BACT</name>
<sequence>MENRGKIDRVVAGAHWEWLGLAAIGLGAVLGAGGEAVKQLLTQEKLETFSIFASGVTGLFVIGVPLALGCVVADAWKFRIIGRPVDRNGVDMNEGWGSGEDKL</sequence>